<dbReference type="AlphaFoldDB" id="A0A8H2XA83"/>
<comment type="caution">
    <text evidence="2">The sequence shown here is derived from an EMBL/GenBank/DDBJ whole genome shotgun (WGS) entry which is preliminary data.</text>
</comment>
<proteinExistence type="predicted"/>
<dbReference type="EMBL" id="CAJMWW010000076">
    <property type="protein sequence ID" value="CAE6421734.1"/>
    <property type="molecule type" value="Genomic_DNA"/>
</dbReference>
<feature type="compositionally biased region" description="Basic and acidic residues" evidence="1">
    <location>
        <begin position="22"/>
        <end position="38"/>
    </location>
</feature>
<sequence length="79" mass="8159">MSSGTQSPPLEATGEHQPIGAADKKGQPLKEGLKDTEQRAAYFGGEKKAGDVPNAGGDVSDEAVANAQKAAESVELQRH</sequence>
<reference evidence="2" key="1">
    <citation type="submission" date="2021-01" db="EMBL/GenBank/DDBJ databases">
        <authorList>
            <person name="Kaushik A."/>
        </authorList>
    </citation>
    <scope>NUCLEOTIDE SEQUENCE</scope>
    <source>
        <strain evidence="2">AG3-T5</strain>
    </source>
</reference>
<evidence type="ECO:0000313" key="3">
    <source>
        <dbReference type="Proteomes" id="UP000663841"/>
    </source>
</evidence>
<evidence type="ECO:0000313" key="2">
    <source>
        <dbReference type="EMBL" id="CAE6421734.1"/>
    </source>
</evidence>
<gene>
    <name evidence="2" type="ORF">RDB_LOCUS46564</name>
</gene>
<feature type="region of interest" description="Disordered" evidence="1">
    <location>
        <begin position="1"/>
        <end position="79"/>
    </location>
</feature>
<protein>
    <submittedName>
        <fullName evidence="2">Uncharacterized protein</fullName>
    </submittedName>
</protein>
<accession>A0A8H2XA83</accession>
<dbReference type="Proteomes" id="UP000663841">
    <property type="component" value="Unassembled WGS sequence"/>
</dbReference>
<evidence type="ECO:0000256" key="1">
    <source>
        <dbReference type="SAM" id="MobiDB-lite"/>
    </source>
</evidence>
<name>A0A8H2XA83_9AGAM</name>
<organism evidence="2 3">
    <name type="scientific">Rhizoctonia solani</name>
    <dbReference type="NCBI Taxonomy" id="456999"/>
    <lineage>
        <taxon>Eukaryota</taxon>
        <taxon>Fungi</taxon>
        <taxon>Dikarya</taxon>
        <taxon>Basidiomycota</taxon>
        <taxon>Agaricomycotina</taxon>
        <taxon>Agaricomycetes</taxon>
        <taxon>Cantharellales</taxon>
        <taxon>Ceratobasidiaceae</taxon>
        <taxon>Rhizoctonia</taxon>
    </lineage>
</organism>